<dbReference type="InterPro" id="IPR000286">
    <property type="entry name" value="HDACs"/>
</dbReference>
<dbReference type="GO" id="GO:0040029">
    <property type="term" value="P:epigenetic regulation of gene expression"/>
    <property type="evidence" value="ECO:0007669"/>
    <property type="project" value="TreeGrafter"/>
</dbReference>
<keyword evidence="3" id="KW-0006">Acetoin catabolism</keyword>
<keyword evidence="4" id="KW-0378">Hydrolase</keyword>
<dbReference type="UniPathway" id="UPA00040"/>
<dbReference type="InterPro" id="IPR023801">
    <property type="entry name" value="His_deacetylse_dom"/>
</dbReference>
<dbReference type="InterPro" id="IPR003084">
    <property type="entry name" value="HDAC_I/II"/>
</dbReference>
<dbReference type="Proteomes" id="UP000248044">
    <property type="component" value="Chromosome"/>
</dbReference>
<dbReference type="InterPro" id="IPR003085">
    <property type="entry name" value="AcuC"/>
</dbReference>
<evidence type="ECO:0000259" key="5">
    <source>
        <dbReference type="Pfam" id="PF00850"/>
    </source>
</evidence>
<dbReference type="InterPro" id="IPR023696">
    <property type="entry name" value="Ureohydrolase_dom_sf"/>
</dbReference>
<dbReference type="CDD" id="cd09994">
    <property type="entry name" value="HDAC_AcuC_like"/>
    <property type="match status" value="1"/>
</dbReference>
<dbReference type="GO" id="GO:0004407">
    <property type="term" value="F:histone deacetylase activity"/>
    <property type="evidence" value="ECO:0007669"/>
    <property type="project" value="InterPro"/>
</dbReference>
<comment type="pathway">
    <text evidence="1">Ketone degradation; acetoin degradation.</text>
</comment>
<accession>A0A2U9IC11</accession>
<reference evidence="6 7" key="1">
    <citation type="submission" date="2018-05" db="EMBL/GenBank/DDBJ databases">
        <title>Complete Genome Sequences of Extremely Thermoacidophilic, Metal-Mobilizing Type-Strain Members of the Archaeal Family Sulfolobaceae: Acidianus brierleyi DSM-1651T, Acidianus sulfidivorans DSM-18786T, Metallosphaera hakonensis DSM-7519T, and Metallosphaera prunae DSM-10039T.</title>
        <authorList>
            <person name="Counts J.A."/>
            <person name="Kelly R.M."/>
        </authorList>
    </citation>
    <scope>NUCLEOTIDE SEQUENCE [LARGE SCALE GENOMIC DNA]</scope>
    <source>
        <strain evidence="6 7">DSM 1651</strain>
    </source>
</reference>
<evidence type="ECO:0000256" key="4">
    <source>
        <dbReference type="ARBA" id="ARBA00022801"/>
    </source>
</evidence>
<name>A0A2U9IC11_9CREN</name>
<evidence type="ECO:0000313" key="7">
    <source>
        <dbReference type="Proteomes" id="UP000248044"/>
    </source>
</evidence>
<dbReference type="Pfam" id="PF00850">
    <property type="entry name" value="Hist_deacetyl"/>
    <property type="match status" value="1"/>
</dbReference>
<dbReference type="GO" id="GO:0016787">
    <property type="term" value="F:hydrolase activity"/>
    <property type="evidence" value="ECO:0007669"/>
    <property type="project" value="UniProtKB-KW"/>
</dbReference>
<sequence>MHKTAFVWDDKYLLYSFPGEHPFKPLRESMAKKLMEERGFFHEIDLVKPSRIDENILLKVHDKNYVDFVKAMSEKGSGYLDSGDTPVFKGIFEAALIRVAGTLKALELLNSYDHAINIGGGFHHAKRNSAEGFCVFNDVALAAKIAEEKYDKIAIVDIDGHHGDGTQEILYADPKTLKISLHMYHRNFFPGSGNMEEIGEGDGKGLTVNIPLPPGTADDAYIEAFNEIAVKKIQKFSPNLIILVEGGDSHFDDPLVELKLTTLGYLQIVKEVHRLAHEYSNGKLLLLGVGGYNYDATARIWTVSTAEIANIKSPDVDVLNDCCYTSSTPFVINKVHDIINKLKEIHGLVN</sequence>
<evidence type="ECO:0000256" key="2">
    <source>
        <dbReference type="ARBA" id="ARBA00020218"/>
    </source>
</evidence>
<proteinExistence type="predicted"/>
<dbReference type="SUPFAM" id="SSF52768">
    <property type="entry name" value="Arginase/deacetylase"/>
    <property type="match status" value="1"/>
</dbReference>
<dbReference type="PANTHER" id="PTHR10625">
    <property type="entry name" value="HISTONE DEACETYLASE HDAC1-RELATED"/>
    <property type="match status" value="1"/>
</dbReference>
<evidence type="ECO:0000256" key="3">
    <source>
        <dbReference type="ARBA" id="ARBA00022627"/>
    </source>
</evidence>
<protein>
    <recommendedName>
        <fullName evidence="2">Acetoin utilization protein AcuC</fullName>
    </recommendedName>
</protein>
<keyword evidence="7" id="KW-1185">Reference proteome</keyword>
<organism evidence="6 7">
    <name type="scientific">Acidianus brierleyi</name>
    <dbReference type="NCBI Taxonomy" id="41673"/>
    <lineage>
        <taxon>Archaea</taxon>
        <taxon>Thermoproteota</taxon>
        <taxon>Thermoprotei</taxon>
        <taxon>Sulfolobales</taxon>
        <taxon>Sulfolobaceae</taxon>
        <taxon>Acidianus</taxon>
    </lineage>
</organism>
<dbReference type="Gene3D" id="3.40.800.20">
    <property type="entry name" value="Histone deacetylase domain"/>
    <property type="match status" value="1"/>
</dbReference>
<dbReference type="EMBL" id="CP029289">
    <property type="protein sequence ID" value="AWR93549.1"/>
    <property type="molecule type" value="Genomic_DNA"/>
</dbReference>
<dbReference type="GO" id="GO:0045150">
    <property type="term" value="P:acetoin catabolic process"/>
    <property type="evidence" value="ECO:0007669"/>
    <property type="project" value="UniProtKB-UniPathway"/>
</dbReference>
<evidence type="ECO:0000313" key="6">
    <source>
        <dbReference type="EMBL" id="AWR93549.1"/>
    </source>
</evidence>
<dbReference type="PRINTS" id="PR01271">
    <property type="entry name" value="HISDACETLASE"/>
</dbReference>
<dbReference type="AlphaFoldDB" id="A0A2U9IC11"/>
<dbReference type="PANTHER" id="PTHR10625:SF10">
    <property type="entry name" value="HISTONE DEACETYLASE HDAC1"/>
    <property type="match status" value="1"/>
</dbReference>
<dbReference type="GeneID" id="36830871"/>
<gene>
    <name evidence="6" type="ORF">DFR85_01905</name>
</gene>
<dbReference type="InterPro" id="IPR037138">
    <property type="entry name" value="His_deacetylse_dom_sf"/>
</dbReference>
<evidence type="ECO:0000256" key="1">
    <source>
        <dbReference type="ARBA" id="ARBA00005101"/>
    </source>
</evidence>
<dbReference type="KEGG" id="abri:DFR85_01905"/>
<feature type="domain" description="Histone deacetylase" evidence="5">
    <location>
        <begin position="21"/>
        <end position="306"/>
    </location>
</feature>
<dbReference type="RefSeq" id="WP_110269433.1">
    <property type="nucleotide sequence ID" value="NZ_CP029289.2"/>
</dbReference>
<dbReference type="OrthoDB" id="147549at2157"/>
<dbReference type="PRINTS" id="PR01270">
    <property type="entry name" value="HDASUPER"/>
</dbReference>